<feature type="compositionally biased region" description="Low complexity" evidence="1">
    <location>
        <begin position="796"/>
        <end position="807"/>
    </location>
</feature>
<feature type="region of interest" description="Disordered" evidence="1">
    <location>
        <begin position="1"/>
        <end position="25"/>
    </location>
</feature>
<feature type="compositionally biased region" description="Low complexity" evidence="1">
    <location>
        <begin position="350"/>
        <end position="381"/>
    </location>
</feature>
<dbReference type="OrthoDB" id="10687588at2759"/>
<feature type="region of interest" description="Disordered" evidence="1">
    <location>
        <begin position="83"/>
        <end position="137"/>
    </location>
</feature>
<feature type="region of interest" description="Disordered" evidence="1">
    <location>
        <begin position="783"/>
        <end position="809"/>
    </location>
</feature>
<feature type="compositionally biased region" description="Low complexity" evidence="1">
    <location>
        <begin position="103"/>
        <end position="122"/>
    </location>
</feature>
<comment type="caution">
    <text evidence="2">The sequence shown here is derived from an EMBL/GenBank/DDBJ whole genome shotgun (WGS) entry which is preliminary data.</text>
</comment>
<organism evidence="2 3">
    <name type="scientific">Chlamydomonas incerta</name>
    <dbReference type="NCBI Taxonomy" id="51695"/>
    <lineage>
        <taxon>Eukaryota</taxon>
        <taxon>Viridiplantae</taxon>
        <taxon>Chlorophyta</taxon>
        <taxon>core chlorophytes</taxon>
        <taxon>Chlorophyceae</taxon>
        <taxon>CS clade</taxon>
        <taxon>Chlamydomonadales</taxon>
        <taxon>Chlamydomonadaceae</taxon>
        <taxon>Chlamydomonas</taxon>
    </lineage>
</organism>
<evidence type="ECO:0000313" key="2">
    <source>
        <dbReference type="EMBL" id="KAG2436873.1"/>
    </source>
</evidence>
<feature type="region of interest" description="Disordered" evidence="1">
    <location>
        <begin position="921"/>
        <end position="955"/>
    </location>
</feature>
<gene>
    <name evidence="2" type="ORF">HXX76_006393</name>
</gene>
<sequence>MGGNGFASDGHGGGGGGGGGALGGTGWRRPLPWAHLAEREVEEAMQTADGDWPDLLCVCRMLPDWASGRQEDIAQCFVPSSYSGEGDGGAGSLADIVDGGESDGAAPPGEAGAQPGLGAQPSEQLADSDEQQLPQTPEQLQRLRSMTAAFERDLACAARALRAVEVELSGTVPPDHSGGGSSRSASSGGLGNHRIGELGSGVAGLGVRTPAARLEAAPAPPRLQPWWKEPPEWRSRSGSQALAYAAFERRALRFARTVEGRIRAVQDWAAPFGWLPQNLWAVPPGCERDKDAEELKALLKEDEKAAAAAGPAWPDVVIAMYQGVRAAYAGAAWPPGAVVADADGVTGTAAAADSSAAPPGEGAEAAPGAPAEAAAPGHGAARVLVPEDAQRDGPATSSGSERKAGSQPEVAASPTGLKQRQRKPGKDHGGPGRAATPAKQLTGAERLKDAEEKHQAEMVALARKTCERVQALGAALAPDICSAAARRQLLQLLVWRPGDQESQESQDLPATAPSGTTSAAAAAVLRTGRGAAHAGLLSLRQRSEEEQAAVAEAEAEEKMVTAFVADMRAEVKERWRWVLTAAVRGHKAAVQVAGRALAGALLLHTLGAFAGQLDPVLCAGTILVMALMQAPEPAPTSGPVPFRVYSALLTGPLPPPPQCLWAELRSSAVQQALTAGGAAASPLSNAHLVDTALRLINQPAIYRAWVGVLPGLLTAATDSQVDALARSHARLVGLCELEGWRRNVAFFCQLYPNSCNPFCARRDRFLNLDWALQLSHLPVAAAAAGSPTGPARVGAQMQQQQQQQQQQSDELWRGEVLDGLVGLGATAALVLMSALHDRGLPRHGAAATATASASASASGGGGAAAGSTASSDGEAAAMGAMLEAARVASRAALARRQEDSCAMLYTCGAAEAEAQTPAAGEQVAQAPVADAGGGGAVEGAAQAGSGEGGLYSASQPAATEGHSAAATLPGGSCGRPDCLYCGKTFAYAWVRRAALPSGAVGRLESLAARLPVAARVLPDSRLEQVAESVVRAFGTVGAGHATAGAEAGAPDASASAASAPAAGAGAGAGAVARLHCVGVTGCQRLLTEVLPEVRRRMAAHGRDVGLVPVVVLDYGACGGDDDGGGGGRGGGSGGKAACSPLDESDCVAGSAGAAGGAGGMDAGGSLSLAELDGDYRLALHTLLPMAPLQASAAVVQQVKAAVDAWLKAEPAQPQQHEPPAVSAAGVSADDAADRLEEMSVGQEASQLTRALAFAHDGGQPLRRAYEDALTAQEVVEARLGAVSAAEAAEVQAQQAAGRGRGPRAGNGEAKDDDEEEGSEAGPGVEHELQVQEEQLAAEGAGAVWRGRQRLLVDVLLLECVLPSPQQQALAGSGILSPGAWAFLAGDAE</sequence>
<evidence type="ECO:0000256" key="1">
    <source>
        <dbReference type="SAM" id="MobiDB-lite"/>
    </source>
</evidence>
<feature type="compositionally biased region" description="Low complexity" evidence="1">
    <location>
        <begin position="921"/>
        <end position="930"/>
    </location>
</feature>
<name>A0A835W4D9_CHLIN</name>
<feature type="region of interest" description="Disordered" evidence="1">
    <location>
        <begin position="170"/>
        <end position="195"/>
    </location>
</feature>
<dbReference type="Proteomes" id="UP000650467">
    <property type="component" value="Unassembled WGS sequence"/>
</dbReference>
<protein>
    <submittedName>
        <fullName evidence="2">Uncharacterized protein</fullName>
    </submittedName>
</protein>
<feature type="region of interest" description="Disordered" evidence="1">
    <location>
        <begin position="350"/>
        <end position="452"/>
    </location>
</feature>
<feature type="region of interest" description="Disordered" evidence="1">
    <location>
        <begin position="1292"/>
        <end position="1324"/>
    </location>
</feature>
<proteinExistence type="predicted"/>
<keyword evidence="3" id="KW-1185">Reference proteome</keyword>
<evidence type="ECO:0000313" key="3">
    <source>
        <dbReference type="Proteomes" id="UP000650467"/>
    </source>
</evidence>
<dbReference type="EMBL" id="JAEHOC010000012">
    <property type="protein sequence ID" value="KAG2436873.1"/>
    <property type="molecule type" value="Genomic_DNA"/>
</dbReference>
<reference evidence="2" key="1">
    <citation type="journal article" date="2020" name="bioRxiv">
        <title>Comparative genomics of Chlamydomonas.</title>
        <authorList>
            <person name="Craig R.J."/>
            <person name="Hasan A.R."/>
            <person name="Ness R.W."/>
            <person name="Keightley P.D."/>
        </authorList>
    </citation>
    <scope>NUCLEOTIDE SEQUENCE</scope>
    <source>
        <strain evidence="2">SAG 7.73</strain>
    </source>
</reference>
<accession>A0A835W4D9</accession>